<dbReference type="Proteomes" id="UP001201812">
    <property type="component" value="Unassembled WGS sequence"/>
</dbReference>
<dbReference type="EMBL" id="JAKKPZ010000025">
    <property type="protein sequence ID" value="KAI1710587.1"/>
    <property type="molecule type" value="Genomic_DNA"/>
</dbReference>
<evidence type="ECO:0000313" key="4">
    <source>
        <dbReference type="Proteomes" id="UP001201812"/>
    </source>
</evidence>
<feature type="compositionally biased region" description="Polar residues" evidence="1">
    <location>
        <begin position="49"/>
        <end position="60"/>
    </location>
</feature>
<feature type="region of interest" description="Disordered" evidence="1">
    <location>
        <begin position="39"/>
        <end position="63"/>
    </location>
</feature>
<sequence>MTKLLVLLLLSLFSLSQCTWWSDYVFAVFPPNNSSTDKAPPLELKNLPPGQSGTGQSNSAKVVSKPPSVVGLMVYKAPMPAAAPAVSQNTATGAILSRPYPQHTALTLPTTTMTPAPKLVQQKTEEWREAGEKEALVKVAKFYAGTVDELQKALEERDAIIVDWEKTSEEQKQIIKKKATLSGLLILDVEKLIRINKDLLKVLSGVVKDRNAVENQLKIHALLVDIVREKLKVANAEIEKLQEDAKAKDAKHAKDLAAKDEQHAKDLKAKDDEHERQLAAAREIYMNTITSLRAELENANKTWFKDTCKWFSDYLNLLGSTLIGYGDKLAASEVGVSIYKLAERAELALKRAGNKAKGRFKAYISKPFLATLETHSRLIEQYYSQPIIGNRQYGHLTVNPVRMH</sequence>
<dbReference type="AlphaFoldDB" id="A0AAD4MYT5"/>
<evidence type="ECO:0000313" key="3">
    <source>
        <dbReference type="EMBL" id="KAI1710587.1"/>
    </source>
</evidence>
<reference evidence="3" key="1">
    <citation type="submission" date="2022-01" db="EMBL/GenBank/DDBJ databases">
        <title>Genome Sequence Resource for Two Populations of Ditylenchus destructor, the Migratory Endoparasitic Phytonematode.</title>
        <authorList>
            <person name="Zhang H."/>
            <person name="Lin R."/>
            <person name="Xie B."/>
        </authorList>
    </citation>
    <scope>NUCLEOTIDE SEQUENCE</scope>
    <source>
        <strain evidence="3">BazhouSP</strain>
    </source>
</reference>
<gene>
    <name evidence="3" type="ORF">DdX_10647</name>
</gene>
<proteinExistence type="predicted"/>
<evidence type="ECO:0000256" key="1">
    <source>
        <dbReference type="SAM" id="MobiDB-lite"/>
    </source>
</evidence>
<keyword evidence="2" id="KW-0732">Signal</keyword>
<feature type="signal peptide" evidence="2">
    <location>
        <begin position="1"/>
        <end position="18"/>
    </location>
</feature>
<accession>A0AAD4MYT5</accession>
<name>A0AAD4MYT5_9BILA</name>
<feature type="region of interest" description="Disordered" evidence="1">
    <location>
        <begin position="252"/>
        <end position="272"/>
    </location>
</feature>
<feature type="chain" id="PRO_5042270192" evidence="2">
    <location>
        <begin position="19"/>
        <end position="404"/>
    </location>
</feature>
<comment type="caution">
    <text evidence="3">The sequence shown here is derived from an EMBL/GenBank/DDBJ whole genome shotgun (WGS) entry which is preliminary data.</text>
</comment>
<protein>
    <submittedName>
        <fullName evidence="3">Uncharacterized protein</fullName>
    </submittedName>
</protein>
<organism evidence="3 4">
    <name type="scientific">Ditylenchus destructor</name>
    <dbReference type="NCBI Taxonomy" id="166010"/>
    <lineage>
        <taxon>Eukaryota</taxon>
        <taxon>Metazoa</taxon>
        <taxon>Ecdysozoa</taxon>
        <taxon>Nematoda</taxon>
        <taxon>Chromadorea</taxon>
        <taxon>Rhabditida</taxon>
        <taxon>Tylenchina</taxon>
        <taxon>Tylenchomorpha</taxon>
        <taxon>Sphaerularioidea</taxon>
        <taxon>Anguinidae</taxon>
        <taxon>Anguininae</taxon>
        <taxon>Ditylenchus</taxon>
    </lineage>
</organism>
<evidence type="ECO:0000256" key="2">
    <source>
        <dbReference type="SAM" id="SignalP"/>
    </source>
</evidence>
<keyword evidence="4" id="KW-1185">Reference proteome</keyword>